<dbReference type="InterPro" id="IPR050796">
    <property type="entry name" value="SCF_F-box_component"/>
</dbReference>
<dbReference type="PaxDb" id="4097-A0A1S3X7R3"/>
<dbReference type="KEGG" id="nta:107762000"/>
<protein>
    <submittedName>
        <fullName evidence="1">F-box protein At3g47150</fullName>
    </submittedName>
</protein>
<dbReference type="PANTHER" id="PTHR31672:SF13">
    <property type="entry name" value="F-BOX PROTEIN CPR30-LIKE"/>
    <property type="match status" value="1"/>
</dbReference>
<organism evidence="1">
    <name type="scientific">Nicotiana tabacum</name>
    <name type="common">Common tobacco</name>
    <dbReference type="NCBI Taxonomy" id="4097"/>
    <lineage>
        <taxon>Eukaryota</taxon>
        <taxon>Viridiplantae</taxon>
        <taxon>Streptophyta</taxon>
        <taxon>Embryophyta</taxon>
        <taxon>Tracheophyta</taxon>
        <taxon>Spermatophyta</taxon>
        <taxon>Magnoliopsida</taxon>
        <taxon>eudicotyledons</taxon>
        <taxon>Gunneridae</taxon>
        <taxon>Pentapetalae</taxon>
        <taxon>asterids</taxon>
        <taxon>lamiids</taxon>
        <taxon>Solanales</taxon>
        <taxon>Solanaceae</taxon>
        <taxon>Nicotianoideae</taxon>
        <taxon>Nicotianeae</taxon>
        <taxon>Nicotiana</taxon>
    </lineage>
</organism>
<name>A0A1S3X7R3_TOBAC</name>
<dbReference type="OrthoDB" id="1255905at2759"/>
<proteinExistence type="predicted"/>
<dbReference type="OMA" id="INSHMFI"/>
<reference evidence="1" key="1">
    <citation type="submission" date="2025-08" db="UniProtKB">
        <authorList>
            <consortium name="RefSeq"/>
        </authorList>
    </citation>
    <scope>IDENTIFICATION</scope>
</reference>
<dbReference type="AlphaFoldDB" id="A0A1S3X7R3"/>
<dbReference type="RefSeq" id="XP_016435788.1">
    <property type="nucleotide sequence ID" value="XM_016580302.1"/>
</dbReference>
<accession>A0A1S3X7R3</accession>
<evidence type="ECO:0000313" key="1">
    <source>
        <dbReference type="RefSeq" id="XP_016435788.1"/>
    </source>
</evidence>
<sequence length="146" mass="16748">MATRDNDGRYFPENLAMEILIKLPIESLLRFKCVGKYRFENITSPSFIKEHMNWSRKNKPSKIMIYDHIGCPSNDDSPLNPNPITLISVSCAVVVHKNPDYLQEFRGMTYLLGSVDGLFLLERVIDGSIFNVFLALWNPAIREVIL</sequence>
<dbReference type="PANTHER" id="PTHR31672">
    <property type="entry name" value="BNACNNG10540D PROTEIN"/>
    <property type="match status" value="1"/>
</dbReference>
<gene>
    <name evidence="1" type="primary">LOC107762000</name>
</gene>